<dbReference type="Pfam" id="PF18934">
    <property type="entry name" value="DUF5682"/>
    <property type="match status" value="1"/>
</dbReference>
<dbReference type="Proteomes" id="UP000502345">
    <property type="component" value="Chromosome"/>
</dbReference>
<proteinExistence type="predicted"/>
<gene>
    <name evidence="1" type="ORF">G9444_6089</name>
</gene>
<accession>A0A6G9D2K9</accession>
<dbReference type="EMBL" id="CP050124">
    <property type="protein sequence ID" value="QIP43332.1"/>
    <property type="molecule type" value="Genomic_DNA"/>
</dbReference>
<evidence type="ECO:0000313" key="2">
    <source>
        <dbReference type="Proteomes" id="UP000502345"/>
    </source>
</evidence>
<sequence>MSVAVVDAGRDVVVIGIRHHSPACARIVAETIERLQPTHVLIEGPADFTDRIDELRLDHKLPIALHSHVRRGAHTRVTWAAFTDWSPEWIALRSASKVSAEVRLIDLPVWHPAFDGPPDEYSVAATVLAARLGLDTVDAMWDHVVESRADTLTVEELTAVLDDYFDAIRVGDATVSEREQYMASWIRAARERPGSGAVVVVCGGRHRPAIMSELARGRPTDGFWPAVPTAGPDVDIGSYLVPYSYSRLDLESPWWYEKLWQKTTSAGEVAAAAIVRDLRSRNQRVSTTDFIGFRTQILGLAAIRGHALPTRRDVLDAAASTLVGEALASPLPWTLAGEPLGPEPDPVISACMRTMRGDRRGTLHPDSPVPGLVCHVDMLLEEFDLLPGPVVLDLADERSRQRSRALHQLRVLGVPGFERTAGPGSGSAVVSTERWMIVESADRLPVLVEAAAKGHTLVEAAGANLESSLTSAAADVESLAHILFDAVLCGLDSVADRTESIASESLKGVGDLGGTGLLLRAALDLWRHDSLFGSRGSTLLGAIIDSASSQVVALAHRVRATTGGADLLRISALAALSDAMEYATEILSTDPADDLTALARDNGAAVDIRGSALGTSWDRIPPDAAVDAVRSIPAEHLGDWLCGLFGVARERFLDAESSDTVLTAVDEIVSRLSEHEFLTALPALRQSFEFFPPRERDIIARRLTTSTPEAAVVNSLDVGRQLDARVDDALAQIGMR</sequence>
<dbReference type="AlphaFoldDB" id="A0A6G9D2K9"/>
<name>A0A6G9D2K9_RHOER</name>
<dbReference type="InterPro" id="IPR043737">
    <property type="entry name" value="DUF5682"/>
</dbReference>
<organism evidence="1 2">
    <name type="scientific">Rhodococcus erythropolis</name>
    <name type="common">Arthrobacter picolinophilus</name>
    <dbReference type="NCBI Taxonomy" id="1833"/>
    <lineage>
        <taxon>Bacteria</taxon>
        <taxon>Bacillati</taxon>
        <taxon>Actinomycetota</taxon>
        <taxon>Actinomycetes</taxon>
        <taxon>Mycobacteriales</taxon>
        <taxon>Nocardiaceae</taxon>
        <taxon>Rhodococcus</taxon>
        <taxon>Rhodococcus erythropolis group</taxon>
    </lineage>
</organism>
<evidence type="ECO:0000313" key="1">
    <source>
        <dbReference type="EMBL" id="QIP43332.1"/>
    </source>
</evidence>
<protein>
    <submittedName>
        <fullName evidence="1">Tat pathway signal sequence domain protein</fullName>
    </submittedName>
</protein>
<reference evidence="1 2" key="1">
    <citation type="submission" date="2020-03" db="EMBL/GenBank/DDBJ databases">
        <title>Screen low temperature-resistant strains for efficient degradation of petroleum hydrocarbons under the low temperature.</title>
        <authorList>
            <person name="Wang Y."/>
            <person name="Chen J."/>
        </authorList>
    </citation>
    <scope>NUCLEOTIDE SEQUENCE [LARGE SCALE GENOMIC DNA]</scope>
    <source>
        <strain evidence="1 2">KB1</strain>
    </source>
</reference>